<protein>
    <submittedName>
        <fullName evidence="2">Uncharacterized protein</fullName>
    </submittedName>
</protein>
<gene>
    <name evidence="2" type="ORF">PGLA2088_LOCUS1111</name>
</gene>
<feature type="region of interest" description="Disordered" evidence="1">
    <location>
        <begin position="203"/>
        <end position="225"/>
    </location>
</feature>
<reference evidence="2" key="1">
    <citation type="submission" date="2021-02" db="EMBL/GenBank/DDBJ databases">
        <authorList>
            <person name="Dougan E. K."/>
            <person name="Rhodes N."/>
            <person name="Thang M."/>
            <person name="Chan C."/>
        </authorList>
    </citation>
    <scope>NUCLEOTIDE SEQUENCE</scope>
</reference>
<dbReference type="EMBL" id="CAJNNW010000830">
    <property type="protein sequence ID" value="CAE8631592.1"/>
    <property type="molecule type" value="Genomic_DNA"/>
</dbReference>
<proteinExistence type="predicted"/>
<organism evidence="2 3">
    <name type="scientific">Polarella glacialis</name>
    <name type="common">Dinoflagellate</name>
    <dbReference type="NCBI Taxonomy" id="89957"/>
    <lineage>
        <taxon>Eukaryota</taxon>
        <taxon>Sar</taxon>
        <taxon>Alveolata</taxon>
        <taxon>Dinophyceae</taxon>
        <taxon>Suessiales</taxon>
        <taxon>Suessiaceae</taxon>
        <taxon>Polarella</taxon>
    </lineage>
</organism>
<comment type="caution">
    <text evidence="2">The sequence shown here is derived from an EMBL/GenBank/DDBJ whole genome shotgun (WGS) entry which is preliminary data.</text>
</comment>
<dbReference type="Proteomes" id="UP000626109">
    <property type="component" value="Unassembled WGS sequence"/>
</dbReference>
<feature type="compositionally biased region" description="Polar residues" evidence="1">
    <location>
        <begin position="208"/>
        <end position="217"/>
    </location>
</feature>
<name>A0A813H1R0_POLGL</name>
<evidence type="ECO:0000256" key="1">
    <source>
        <dbReference type="SAM" id="MobiDB-lite"/>
    </source>
</evidence>
<accession>A0A813H1R0</accession>
<evidence type="ECO:0000313" key="3">
    <source>
        <dbReference type="Proteomes" id="UP000626109"/>
    </source>
</evidence>
<dbReference type="AlphaFoldDB" id="A0A813H1R0"/>
<sequence>MGYVDDYCGGYANLALYDGDFIAAYESQIPADFSDAGSDMGMTFGTGRGSEDLDGDFSMGLAGGGDGSHWIRKTAEEIEGDEQEKRETNCRMLKSTTSTRERDDCFRCSSKAHPSTDSKFQKDDLVFVFDVYHECFRAGRVHAVTVTEKRGREQLGNVTVNFALDHRFCELSGHDSTCVYRSIPVPVCSGRWPNGKEVWYPEAAGVPTPTSMQQLPTSKRARTRR</sequence>
<evidence type="ECO:0000313" key="2">
    <source>
        <dbReference type="EMBL" id="CAE8631592.1"/>
    </source>
</evidence>